<dbReference type="InterPro" id="IPR029060">
    <property type="entry name" value="PIN-like_dom_sf"/>
</dbReference>
<comment type="caution">
    <text evidence="1">The sequence shown here is derived from an EMBL/GenBank/DDBJ whole genome shotgun (WGS) entry which is preliminary data.</text>
</comment>
<dbReference type="SUPFAM" id="SSF88723">
    <property type="entry name" value="PIN domain-like"/>
    <property type="match status" value="1"/>
</dbReference>
<sequence length="92" mass="10818">MITLKKKLYIETSVWNQIEHDDRPEWRDTAERFFKTMSAGHYELYISNIVIDEILETPDLDLQKKLAGHINRVQPLMLEIDDEAHCAGEAIY</sequence>
<accession>A0A1F7FHU0</accession>
<evidence type="ECO:0008006" key="3">
    <source>
        <dbReference type="Google" id="ProtNLM"/>
    </source>
</evidence>
<dbReference type="EMBL" id="MFYX01000033">
    <property type="protein sequence ID" value="OGK06285.1"/>
    <property type="molecule type" value="Genomic_DNA"/>
</dbReference>
<protein>
    <recommendedName>
        <fullName evidence="3">PIN domain-containing protein</fullName>
    </recommendedName>
</protein>
<dbReference type="Proteomes" id="UP000179243">
    <property type="component" value="Unassembled WGS sequence"/>
</dbReference>
<reference evidence="1 2" key="1">
    <citation type="journal article" date="2016" name="Nat. Commun.">
        <title>Thousands of microbial genomes shed light on interconnected biogeochemical processes in an aquifer system.</title>
        <authorList>
            <person name="Anantharaman K."/>
            <person name="Brown C.T."/>
            <person name="Hug L.A."/>
            <person name="Sharon I."/>
            <person name="Castelle C.J."/>
            <person name="Probst A.J."/>
            <person name="Thomas B.C."/>
            <person name="Singh A."/>
            <person name="Wilkins M.J."/>
            <person name="Karaoz U."/>
            <person name="Brodie E.L."/>
            <person name="Williams K.H."/>
            <person name="Hubbard S.S."/>
            <person name="Banfield J.F."/>
        </authorList>
    </citation>
    <scope>NUCLEOTIDE SEQUENCE [LARGE SCALE GENOMIC DNA]</scope>
</reference>
<proteinExistence type="predicted"/>
<gene>
    <name evidence="1" type="ORF">A2519_08400</name>
</gene>
<name>A0A1F7FHU0_UNCRA</name>
<evidence type="ECO:0000313" key="1">
    <source>
        <dbReference type="EMBL" id="OGK06285.1"/>
    </source>
</evidence>
<organism evidence="1 2">
    <name type="scientific">Candidatus Raymondbacteria bacterium RIFOXYD12_FULL_49_13</name>
    <dbReference type="NCBI Taxonomy" id="1817890"/>
    <lineage>
        <taxon>Bacteria</taxon>
        <taxon>Raymondiibacteriota</taxon>
    </lineage>
</organism>
<evidence type="ECO:0000313" key="2">
    <source>
        <dbReference type="Proteomes" id="UP000179243"/>
    </source>
</evidence>
<dbReference type="AlphaFoldDB" id="A0A1F7FHU0"/>